<evidence type="ECO:0000259" key="3">
    <source>
        <dbReference type="Pfam" id="PF07883"/>
    </source>
</evidence>
<evidence type="ECO:0000256" key="1">
    <source>
        <dbReference type="ARBA" id="ARBA00022964"/>
    </source>
</evidence>
<dbReference type="PANTHER" id="PTHR41517:SF1">
    <property type="entry name" value="CUPIN"/>
    <property type="match status" value="1"/>
</dbReference>
<dbReference type="EMBL" id="CP089982">
    <property type="protein sequence ID" value="WXA90173.1"/>
    <property type="molecule type" value="Genomic_DNA"/>
</dbReference>
<dbReference type="Pfam" id="PF07883">
    <property type="entry name" value="Cupin_2"/>
    <property type="match status" value="1"/>
</dbReference>
<evidence type="ECO:0000256" key="2">
    <source>
        <dbReference type="ARBA" id="ARBA00023002"/>
    </source>
</evidence>
<feature type="domain" description="Cupin type-2" evidence="3">
    <location>
        <begin position="221"/>
        <end position="295"/>
    </location>
</feature>
<dbReference type="InterPro" id="IPR047183">
    <property type="entry name" value="GDO-like"/>
</dbReference>
<keyword evidence="2" id="KW-0560">Oxidoreductase</keyword>
<evidence type="ECO:0000313" key="4">
    <source>
        <dbReference type="EMBL" id="WXA90173.1"/>
    </source>
</evidence>
<dbReference type="InterPro" id="IPR011051">
    <property type="entry name" value="RmlC_Cupin_sf"/>
</dbReference>
<gene>
    <name evidence="4" type="ORF">LZC95_27390</name>
</gene>
<dbReference type="InterPro" id="IPR013096">
    <property type="entry name" value="Cupin_2"/>
</dbReference>
<dbReference type="CDD" id="cd02216">
    <property type="entry name" value="cupin_GDO-like_N"/>
    <property type="match status" value="1"/>
</dbReference>
<dbReference type="Proteomes" id="UP001379533">
    <property type="component" value="Chromosome"/>
</dbReference>
<proteinExistence type="predicted"/>
<sequence length="315" mass="34506">MSAMPQVNVPFVRMDADEEDSQYFEYTSSANPLGAGIISRVPYHEFPASLYADGPTRVVTLDLSRELGTDYPATGPSLCARFVRVLAGESLRLDGTVTSRVFYVIGGRGEAHQGGVRMPLGAGDFVAMPGNGDVTVFANETVSLYYVDDAPLLSYLGVAPIGPRFAPTRYPAHRALAELRKVAAEPLASKRNRISVLLGNARFPQTRTVSHVMWAMFGALPAQSEQKPHRHQSIALDFVVDCEPGCYTLVGRELDAQQRIVRPTRVDWKPGMAFVTPPGAWHAHYNESMKPASMIPIQDAGLHTYLRSLDIRFSG</sequence>
<protein>
    <submittedName>
        <fullName evidence="4">Cupin domain-containing protein</fullName>
    </submittedName>
</protein>
<keyword evidence="1" id="KW-0223">Dioxygenase</keyword>
<dbReference type="Gene3D" id="2.60.120.10">
    <property type="entry name" value="Jelly Rolls"/>
    <property type="match status" value="2"/>
</dbReference>
<dbReference type="PANTHER" id="PTHR41517">
    <property type="entry name" value="1,2-DIOXYGENASE PROTEIN-RELATED"/>
    <property type="match status" value="1"/>
</dbReference>
<reference evidence="4 5" key="1">
    <citation type="submission" date="2021-12" db="EMBL/GenBank/DDBJ databases">
        <title>Discovery of the Pendulisporaceae a myxobacterial family with distinct sporulation behavior and unique specialized metabolism.</title>
        <authorList>
            <person name="Garcia R."/>
            <person name="Popoff A."/>
            <person name="Bader C.D."/>
            <person name="Loehr J."/>
            <person name="Walesch S."/>
            <person name="Walt C."/>
            <person name="Boldt J."/>
            <person name="Bunk B."/>
            <person name="Haeckl F.J.F.P.J."/>
            <person name="Gunesch A.P."/>
            <person name="Birkelbach J."/>
            <person name="Nuebel U."/>
            <person name="Pietschmann T."/>
            <person name="Bach T."/>
            <person name="Mueller R."/>
        </authorList>
    </citation>
    <scope>NUCLEOTIDE SEQUENCE [LARGE SCALE GENOMIC DNA]</scope>
    <source>
        <strain evidence="4 5">MSr12523</strain>
    </source>
</reference>
<name>A0ABZ2JYM2_9BACT</name>
<evidence type="ECO:0000313" key="5">
    <source>
        <dbReference type="Proteomes" id="UP001379533"/>
    </source>
</evidence>
<keyword evidence="5" id="KW-1185">Reference proteome</keyword>
<dbReference type="InterPro" id="IPR014710">
    <property type="entry name" value="RmlC-like_jellyroll"/>
</dbReference>
<accession>A0ABZ2JYM2</accession>
<organism evidence="4 5">
    <name type="scientific">Pendulispora brunnea</name>
    <dbReference type="NCBI Taxonomy" id="2905690"/>
    <lineage>
        <taxon>Bacteria</taxon>
        <taxon>Pseudomonadati</taxon>
        <taxon>Myxococcota</taxon>
        <taxon>Myxococcia</taxon>
        <taxon>Myxococcales</taxon>
        <taxon>Sorangiineae</taxon>
        <taxon>Pendulisporaceae</taxon>
        <taxon>Pendulispora</taxon>
    </lineage>
</organism>
<dbReference type="SUPFAM" id="SSF51182">
    <property type="entry name" value="RmlC-like cupins"/>
    <property type="match status" value="1"/>
</dbReference>
<dbReference type="RefSeq" id="WP_394840786.1">
    <property type="nucleotide sequence ID" value="NZ_CP089982.1"/>
</dbReference>